<accession>A0A1Q2MI53</accession>
<dbReference type="Pfam" id="PF13091">
    <property type="entry name" value="PLDc_2"/>
    <property type="match status" value="1"/>
</dbReference>
<dbReference type="EMBL" id="CP019646">
    <property type="protein sequence ID" value="AQQ72360.1"/>
    <property type="molecule type" value="Genomic_DNA"/>
</dbReference>
<dbReference type="SUPFAM" id="SSF56024">
    <property type="entry name" value="Phospholipase D/nuclease"/>
    <property type="match status" value="1"/>
</dbReference>
<sequence length="506" mass="57571">MSGCQDRLEEQNSYEPARINVKSPWFPVEEEQLELQISYSGFNPDTQKKFSRLSIGEKTLEMIREAEELIFATVFLFDIFKVEQPMDHIAEKLTDTILESKSQNPRLKAALILDPVNRAYSDFQSPAEKRLLRGGVDIFYSNLHGTKPANLIDIHKPVGVTIDLANQLTMGNSNKLLTFLFGWELPINNPLNPEGVSMASLWNALAMKANHRKILVTASGEEYHAMISSANPHNASVGSANHSITFGGECAKYTYMVMREDAVNSANHYSAQWSRDEKQWRDSYFEDILPAVEVKIPEQNAAENLESPQIRLLTELEIKNHILAMLENASESDKVRIQMFYLSDLDIVQALIDAAGRLDCPIRLILDPNKDAFNSVKDGTPNRQVAAYLMEKKQQLCLNMDIRWYETHGEQNHAKTMSITNEKTGKHEFITGSANWTGKNLKGINLEADLAVRGSKKINKDFNRHFDLLWNNSDGMIYTIGYSEKYNCHSGYHKWFFGELFGYVSW</sequence>
<dbReference type="GO" id="GO:0016891">
    <property type="term" value="F:RNA endonuclease activity producing 5'-phosphomonoesters, hydrolytic mechanism"/>
    <property type="evidence" value="ECO:0007669"/>
    <property type="project" value="TreeGrafter"/>
</dbReference>
<dbReference type="InterPro" id="IPR051406">
    <property type="entry name" value="PLD_domain"/>
</dbReference>
<protein>
    <recommendedName>
        <fullName evidence="3">phospholipase D</fullName>
        <ecNumber evidence="3">3.1.4.4</ecNumber>
    </recommendedName>
</protein>
<dbReference type="EC" id="3.1.4.4" evidence="3"/>
<feature type="domain" description="Phospholipase D-like" evidence="7">
    <location>
        <begin position="323"/>
        <end position="470"/>
    </location>
</feature>
<name>A0A1Q2MI53_9BACT</name>
<comment type="similarity">
    <text evidence="2">Belongs to the phospholipase D family.</text>
</comment>
<gene>
    <name evidence="8" type="ORF">SMSP2_02743</name>
</gene>
<comment type="catalytic activity">
    <reaction evidence="1">
        <text>a 1,2-diacyl-sn-glycero-3-phosphocholine + H2O = a 1,2-diacyl-sn-glycero-3-phosphate + choline + H(+)</text>
        <dbReference type="Rhea" id="RHEA:14445"/>
        <dbReference type="ChEBI" id="CHEBI:15354"/>
        <dbReference type="ChEBI" id="CHEBI:15377"/>
        <dbReference type="ChEBI" id="CHEBI:15378"/>
        <dbReference type="ChEBI" id="CHEBI:57643"/>
        <dbReference type="ChEBI" id="CHEBI:58608"/>
        <dbReference type="EC" id="3.1.4.4"/>
    </reaction>
</comment>
<dbReference type="RefSeq" id="WP_146684561.1">
    <property type="nucleotide sequence ID" value="NZ_CP019646.1"/>
</dbReference>
<keyword evidence="6" id="KW-0443">Lipid metabolism</keyword>
<organism evidence="8 9">
    <name type="scientific">Limihaloglobus sulfuriphilus</name>
    <dbReference type="NCBI Taxonomy" id="1851148"/>
    <lineage>
        <taxon>Bacteria</taxon>
        <taxon>Pseudomonadati</taxon>
        <taxon>Planctomycetota</taxon>
        <taxon>Phycisphaerae</taxon>
        <taxon>Sedimentisphaerales</taxon>
        <taxon>Sedimentisphaeraceae</taxon>
        <taxon>Limihaloglobus</taxon>
    </lineage>
</organism>
<keyword evidence="9" id="KW-1185">Reference proteome</keyword>
<evidence type="ECO:0000256" key="2">
    <source>
        <dbReference type="ARBA" id="ARBA00008664"/>
    </source>
</evidence>
<evidence type="ECO:0000256" key="5">
    <source>
        <dbReference type="ARBA" id="ARBA00022963"/>
    </source>
</evidence>
<evidence type="ECO:0000259" key="7">
    <source>
        <dbReference type="Pfam" id="PF13091"/>
    </source>
</evidence>
<proteinExistence type="inferred from homology"/>
<dbReference type="STRING" id="1851148.SMSP2_02743"/>
<dbReference type="Gene3D" id="3.30.870.10">
    <property type="entry name" value="Endonuclease Chain A"/>
    <property type="match status" value="1"/>
</dbReference>
<reference evidence="9" key="1">
    <citation type="submission" date="2017-02" db="EMBL/GenBank/DDBJ databases">
        <title>Comparative genomics and description of representatives of a novel lineage of planctomycetes thriving in anoxic sediments.</title>
        <authorList>
            <person name="Spring S."/>
            <person name="Bunk B."/>
            <person name="Sproer C."/>
        </authorList>
    </citation>
    <scope>NUCLEOTIDE SEQUENCE [LARGE SCALE GENOMIC DNA]</scope>
    <source>
        <strain evidence="9">SM-Chi-D1</strain>
    </source>
</reference>
<evidence type="ECO:0000313" key="8">
    <source>
        <dbReference type="EMBL" id="AQQ72360.1"/>
    </source>
</evidence>
<keyword evidence="5" id="KW-0442">Lipid degradation</keyword>
<dbReference type="Proteomes" id="UP000188181">
    <property type="component" value="Chromosome"/>
</dbReference>
<dbReference type="AlphaFoldDB" id="A0A1Q2MI53"/>
<evidence type="ECO:0000313" key="9">
    <source>
        <dbReference type="Proteomes" id="UP000188181"/>
    </source>
</evidence>
<dbReference type="GO" id="GO:0016042">
    <property type="term" value="P:lipid catabolic process"/>
    <property type="evidence" value="ECO:0007669"/>
    <property type="project" value="UniProtKB-KW"/>
</dbReference>
<dbReference type="GO" id="GO:0004630">
    <property type="term" value="F:phospholipase D activity"/>
    <property type="evidence" value="ECO:0007669"/>
    <property type="project" value="UniProtKB-EC"/>
</dbReference>
<evidence type="ECO:0000256" key="1">
    <source>
        <dbReference type="ARBA" id="ARBA00000798"/>
    </source>
</evidence>
<dbReference type="PANTHER" id="PTHR43856:SF1">
    <property type="entry name" value="MITOCHONDRIAL CARDIOLIPIN HYDROLASE"/>
    <property type="match status" value="1"/>
</dbReference>
<dbReference type="PANTHER" id="PTHR43856">
    <property type="entry name" value="CARDIOLIPIN HYDROLASE"/>
    <property type="match status" value="1"/>
</dbReference>
<evidence type="ECO:0000256" key="3">
    <source>
        <dbReference type="ARBA" id="ARBA00012027"/>
    </source>
</evidence>
<dbReference type="OrthoDB" id="92272at2"/>
<dbReference type="KEGG" id="pbas:SMSP2_02743"/>
<evidence type="ECO:0000256" key="6">
    <source>
        <dbReference type="ARBA" id="ARBA00023098"/>
    </source>
</evidence>
<dbReference type="InterPro" id="IPR025202">
    <property type="entry name" value="PLD-like_dom"/>
</dbReference>
<keyword evidence="4" id="KW-0378">Hydrolase</keyword>
<evidence type="ECO:0000256" key="4">
    <source>
        <dbReference type="ARBA" id="ARBA00022801"/>
    </source>
</evidence>